<keyword evidence="2" id="KW-1185">Reference proteome</keyword>
<accession>A0A8H5HAB7</accession>
<gene>
    <name evidence="1" type="ORF">D9615_005779</name>
</gene>
<evidence type="ECO:0000313" key="2">
    <source>
        <dbReference type="Proteomes" id="UP000565441"/>
    </source>
</evidence>
<comment type="caution">
    <text evidence="1">The sequence shown here is derived from an EMBL/GenBank/DDBJ whole genome shotgun (WGS) entry which is preliminary data.</text>
</comment>
<reference evidence="1 2" key="1">
    <citation type="journal article" date="2020" name="ISME J.">
        <title>Uncovering the hidden diversity of litter-decomposition mechanisms in mushroom-forming fungi.</title>
        <authorList>
            <person name="Floudas D."/>
            <person name="Bentzer J."/>
            <person name="Ahren D."/>
            <person name="Johansson T."/>
            <person name="Persson P."/>
            <person name="Tunlid A."/>
        </authorList>
    </citation>
    <scope>NUCLEOTIDE SEQUENCE [LARGE SCALE GENOMIC DNA]</scope>
    <source>
        <strain evidence="1 2">CBS 661.87</strain>
    </source>
</reference>
<dbReference type="InterPro" id="IPR032675">
    <property type="entry name" value="LRR_dom_sf"/>
</dbReference>
<protein>
    <submittedName>
        <fullName evidence="1">Uncharacterized protein</fullName>
    </submittedName>
</protein>
<dbReference type="Proteomes" id="UP000565441">
    <property type="component" value="Unassembled WGS sequence"/>
</dbReference>
<organism evidence="1 2">
    <name type="scientific">Tricholomella constricta</name>
    <dbReference type="NCBI Taxonomy" id="117010"/>
    <lineage>
        <taxon>Eukaryota</taxon>
        <taxon>Fungi</taxon>
        <taxon>Dikarya</taxon>
        <taxon>Basidiomycota</taxon>
        <taxon>Agaricomycotina</taxon>
        <taxon>Agaricomycetes</taxon>
        <taxon>Agaricomycetidae</taxon>
        <taxon>Agaricales</taxon>
        <taxon>Tricholomatineae</taxon>
        <taxon>Lyophyllaceae</taxon>
        <taxon>Tricholomella</taxon>
    </lineage>
</organism>
<name>A0A8H5HAB7_9AGAR</name>
<dbReference type="EMBL" id="JAACJP010000015">
    <property type="protein sequence ID" value="KAF5379663.1"/>
    <property type="molecule type" value="Genomic_DNA"/>
</dbReference>
<evidence type="ECO:0000313" key="1">
    <source>
        <dbReference type="EMBL" id="KAF5379663.1"/>
    </source>
</evidence>
<proteinExistence type="predicted"/>
<sequence>MGIMLRFDAPSVDENNPLYCPSVTAASYLESLRHQRRPNTRGKPSRNDRFLQSFARILEKALVTNSNALGSSDDESYPELLFKRPRTTSTSSEDSENLPNFSYAIPAWERDDVQGFWGTLQGNRDGSGQLEPVPLDLGLKRKRERFSDLRGPPAYARSAQSVQDSSFDVVVKHEKLSYFAAPGSIDKTKALRIEGDAESVLPLKVRDLGGQLYGSRTETESPRSIQSFIELLDRTLPGIRLKERLAQLSVLSHQSIVDFLGANGYLNSRVLALFRTLEVRWITLTESLQNANGLNLCGDILPSFSQPNNFLFLSELSLRDTQVSDFDLTYIQRLPKLSTLLLDNSAISNEALTARYTSIFLLVPLKRSLTQLSIGSNPGINDDAVPALLLLTKLSFLSILDTSIHMPGLRRLARTIYDEDRVIDIEIPTACENYVDPEMHKMYALDPRPPLITDPDVCAQLSTAALQRNLGAHAAKNSDIIAAGGKVEMVERLRGILEMRRADMLVRDMILGVDAA</sequence>
<dbReference type="SUPFAM" id="SSF52047">
    <property type="entry name" value="RNI-like"/>
    <property type="match status" value="1"/>
</dbReference>
<dbReference type="AlphaFoldDB" id="A0A8H5HAB7"/>
<dbReference type="Gene3D" id="3.80.10.10">
    <property type="entry name" value="Ribonuclease Inhibitor"/>
    <property type="match status" value="1"/>
</dbReference>
<dbReference type="OrthoDB" id="120976at2759"/>